<evidence type="ECO:0000313" key="1">
    <source>
        <dbReference type="EMBL" id="KAI1700027.1"/>
    </source>
</evidence>
<evidence type="ECO:0008006" key="3">
    <source>
        <dbReference type="Google" id="ProtNLM"/>
    </source>
</evidence>
<organism evidence="1 2">
    <name type="scientific">Ditylenchus destructor</name>
    <dbReference type="NCBI Taxonomy" id="166010"/>
    <lineage>
        <taxon>Eukaryota</taxon>
        <taxon>Metazoa</taxon>
        <taxon>Ecdysozoa</taxon>
        <taxon>Nematoda</taxon>
        <taxon>Chromadorea</taxon>
        <taxon>Rhabditida</taxon>
        <taxon>Tylenchina</taxon>
        <taxon>Tylenchomorpha</taxon>
        <taxon>Sphaerularioidea</taxon>
        <taxon>Anguinidae</taxon>
        <taxon>Anguininae</taxon>
        <taxon>Ditylenchus</taxon>
    </lineage>
</organism>
<gene>
    <name evidence="1" type="ORF">DdX_16966</name>
</gene>
<dbReference type="AlphaFoldDB" id="A0AAD4MN45"/>
<sequence>MPPPLTFIVNVFNFLDRNDLEIVSNTGNYVNRIVRKHFPSKPYRFLNDVTMEICRDEDGLTFSLKKYADDESSGSQDAENQSTGYLYLDPYKNEWMDEHKYFALEIMRPYLSQFVRFGKAYLFCEEHPYTTEDMTILASISHVWSGRSLWLCVRWKGKESQLEPPMNFRNNASNSLHNILSNDAIFSARCLELHDAAQFVSLQDYSRVYTVDVLLLKSYNDEPLNIGTLLALIEHKPQFPESKTVFVVDISTFETREAEVIRESFSSASTPCPFQLVIK</sequence>
<protein>
    <recommendedName>
        <fullName evidence="3">F-box domain-containing protein</fullName>
    </recommendedName>
</protein>
<dbReference type="EMBL" id="JAKKPZ010000159">
    <property type="protein sequence ID" value="KAI1700027.1"/>
    <property type="molecule type" value="Genomic_DNA"/>
</dbReference>
<proteinExistence type="predicted"/>
<dbReference type="Proteomes" id="UP001201812">
    <property type="component" value="Unassembled WGS sequence"/>
</dbReference>
<name>A0AAD4MN45_9BILA</name>
<keyword evidence="2" id="KW-1185">Reference proteome</keyword>
<comment type="caution">
    <text evidence="1">The sequence shown here is derived from an EMBL/GenBank/DDBJ whole genome shotgun (WGS) entry which is preliminary data.</text>
</comment>
<accession>A0AAD4MN45</accession>
<evidence type="ECO:0000313" key="2">
    <source>
        <dbReference type="Proteomes" id="UP001201812"/>
    </source>
</evidence>
<reference evidence="1" key="1">
    <citation type="submission" date="2022-01" db="EMBL/GenBank/DDBJ databases">
        <title>Genome Sequence Resource for Two Populations of Ditylenchus destructor, the Migratory Endoparasitic Phytonematode.</title>
        <authorList>
            <person name="Zhang H."/>
            <person name="Lin R."/>
            <person name="Xie B."/>
        </authorList>
    </citation>
    <scope>NUCLEOTIDE SEQUENCE</scope>
    <source>
        <strain evidence="1">BazhouSP</strain>
    </source>
</reference>